<dbReference type="PANTHER" id="PTHR18919">
    <property type="entry name" value="ACETYL-COA C-ACYLTRANSFERASE"/>
    <property type="match status" value="1"/>
</dbReference>
<dbReference type="Proteomes" id="UP000199073">
    <property type="component" value="Unassembled WGS sequence"/>
</dbReference>
<dbReference type="Gene3D" id="3.40.47.10">
    <property type="match status" value="1"/>
</dbReference>
<evidence type="ECO:0000256" key="3">
    <source>
        <dbReference type="ARBA" id="ARBA00022832"/>
    </source>
</evidence>
<evidence type="ECO:0000256" key="8">
    <source>
        <dbReference type="RuleBase" id="RU003557"/>
    </source>
</evidence>
<dbReference type="InterPro" id="IPR016039">
    <property type="entry name" value="Thiolase-like"/>
</dbReference>
<accession>A0A1H0V117</accession>
<proteinExistence type="inferred from homology"/>
<dbReference type="EC" id="2.3.1.16" evidence="6"/>
<dbReference type="InterPro" id="IPR020617">
    <property type="entry name" value="Thiolase_C"/>
</dbReference>
<sequence length="402" mass="43289">MSSREVVFVEGVRTAFGRMGGSLKDLYASRIAGIAVDGLLDKTKILEKGHVDSVFLGSATGCSVAINPARHAVLSTRLPYTTSASYVEMQCGSAIDSINHAAWKILAGQADVVIAGGMESYSQMTFKFSSSTQPYKLIPPMPILQKLSPIEEECIGMGLTAENLQEMYNISREESDEFAFNSQMRAQDAIKAGYFKDEIVPVTIPATRKTPEQIFDADEHPRPQSTLEGMAKLPPVFKKNGTVTAGNSSGQNDGAAFVLMMTRQKAEELGYFPMAKWLAGADYGCDPKIMGIGPAYAMVQAVGRAGLQLSEIDVMECNEAFAVQNLAVIKEIENQTGETVDMKKWNPYGGAIAFGHPNGASGARICMFAMRHMIRNNGRYGVFGSCCGGGLGVATVIENLQN</sequence>
<evidence type="ECO:0000259" key="10">
    <source>
        <dbReference type="Pfam" id="PF02803"/>
    </source>
</evidence>
<dbReference type="InterPro" id="IPR020613">
    <property type="entry name" value="Thiolase_CS"/>
</dbReference>
<dbReference type="SUPFAM" id="SSF53901">
    <property type="entry name" value="Thiolase-like"/>
    <property type="match status" value="2"/>
</dbReference>
<reference evidence="11 12" key="1">
    <citation type="submission" date="2016-10" db="EMBL/GenBank/DDBJ databases">
        <authorList>
            <person name="de Groot N.N."/>
        </authorList>
    </citation>
    <scope>NUCLEOTIDE SEQUENCE [LARGE SCALE GENOMIC DNA]</scope>
    <source>
        <strain evidence="11 12">DSM 12130</strain>
    </source>
</reference>
<dbReference type="EMBL" id="FNJI01000038">
    <property type="protein sequence ID" value="SDP71746.1"/>
    <property type="molecule type" value="Genomic_DNA"/>
</dbReference>
<keyword evidence="2 8" id="KW-0808">Transferase</keyword>
<keyword evidence="5 8" id="KW-0012">Acyltransferase</keyword>
<dbReference type="STRING" id="91360.SAMN05660330_03798"/>
<evidence type="ECO:0000256" key="4">
    <source>
        <dbReference type="ARBA" id="ARBA00023098"/>
    </source>
</evidence>
<dbReference type="OrthoDB" id="9764892at2"/>
<dbReference type="InterPro" id="IPR020616">
    <property type="entry name" value="Thiolase_N"/>
</dbReference>
<dbReference type="PROSITE" id="PS00737">
    <property type="entry name" value="THIOLASE_2"/>
    <property type="match status" value="1"/>
</dbReference>
<dbReference type="InterPro" id="IPR002155">
    <property type="entry name" value="Thiolase"/>
</dbReference>
<dbReference type="Pfam" id="PF02803">
    <property type="entry name" value="Thiolase_C"/>
    <property type="match status" value="1"/>
</dbReference>
<keyword evidence="4" id="KW-0443">Lipid metabolism</keyword>
<evidence type="ECO:0000256" key="6">
    <source>
        <dbReference type="ARBA" id="ARBA00024073"/>
    </source>
</evidence>
<dbReference type="RefSeq" id="WP_092225711.1">
    <property type="nucleotide sequence ID" value="NZ_FNJI01000038.1"/>
</dbReference>
<evidence type="ECO:0000256" key="7">
    <source>
        <dbReference type="PIRSR" id="PIRSR000429-1"/>
    </source>
</evidence>
<protein>
    <recommendedName>
        <fullName evidence="6">acetyl-CoA C-acyltransferase</fullName>
        <ecNumber evidence="6">2.3.1.16</ecNumber>
    </recommendedName>
</protein>
<dbReference type="GO" id="GO:0003985">
    <property type="term" value="F:acetyl-CoA C-acetyltransferase activity"/>
    <property type="evidence" value="ECO:0007669"/>
    <property type="project" value="TreeGrafter"/>
</dbReference>
<evidence type="ECO:0000256" key="5">
    <source>
        <dbReference type="ARBA" id="ARBA00023315"/>
    </source>
</evidence>
<dbReference type="PANTHER" id="PTHR18919:SF153">
    <property type="entry name" value="TRIFUNCTIONAL ENZYME SUBUNIT BETA, MITOCHONDRIAL"/>
    <property type="match status" value="1"/>
</dbReference>
<feature type="active site" description="Proton acceptor" evidence="7">
    <location>
        <position position="386"/>
    </location>
</feature>
<evidence type="ECO:0000259" key="9">
    <source>
        <dbReference type="Pfam" id="PF00108"/>
    </source>
</evidence>
<feature type="domain" description="Thiolase C-terminal" evidence="10">
    <location>
        <begin position="273"/>
        <end position="398"/>
    </location>
</feature>
<organism evidence="11 12">
    <name type="scientific">Desulforhopalus singaporensis</name>
    <dbReference type="NCBI Taxonomy" id="91360"/>
    <lineage>
        <taxon>Bacteria</taxon>
        <taxon>Pseudomonadati</taxon>
        <taxon>Thermodesulfobacteriota</taxon>
        <taxon>Desulfobulbia</taxon>
        <taxon>Desulfobulbales</taxon>
        <taxon>Desulfocapsaceae</taxon>
        <taxon>Desulforhopalus</taxon>
    </lineage>
</organism>
<name>A0A1H0V117_9BACT</name>
<dbReference type="Pfam" id="PF00108">
    <property type="entry name" value="Thiolase_N"/>
    <property type="match status" value="1"/>
</dbReference>
<evidence type="ECO:0000256" key="2">
    <source>
        <dbReference type="ARBA" id="ARBA00022679"/>
    </source>
</evidence>
<feature type="active site" description="Proton acceptor" evidence="7">
    <location>
        <position position="356"/>
    </location>
</feature>
<feature type="active site" description="Acyl-thioester intermediate" evidence="7">
    <location>
        <position position="91"/>
    </location>
</feature>
<dbReference type="PIRSF" id="PIRSF000429">
    <property type="entry name" value="Ac-CoA_Ac_transf"/>
    <property type="match status" value="1"/>
</dbReference>
<keyword evidence="3" id="KW-0276">Fatty acid metabolism</keyword>
<keyword evidence="12" id="KW-1185">Reference proteome</keyword>
<dbReference type="AlphaFoldDB" id="A0A1H0V117"/>
<evidence type="ECO:0000313" key="11">
    <source>
        <dbReference type="EMBL" id="SDP71746.1"/>
    </source>
</evidence>
<dbReference type="CDD" id="cd00751">
    <property type="entry name" value="thiolase"/>
    <property type="match status" value="1"/>
</dbReference>
<comment type="similarity">
    <text evidence="1 8">Belongs to the thiolase-like superfamily. Thiolase family.</text>
</comment>
<evidence type="ECO:0000256" key="1">
    <source>
        <dbReference type="ARBA" id="ARBA00010982"/>
    </source>
</evidence>
<dbReference type="NCBIfam" id="TIGR01930">
    <property type="entry name" value="AcCoA-C-Actrans"/>
    <property type="match status" value="1"/>
</dbReference>
<dbReference type="GO" id="GO:0006635">
    <property type="term" value="P:fatty acid beta-oxidation"/>
    <property type="evidence" value="ECO:0007669"/>
    <property type="project" value="TreeGrafter"/>
</dbReference>
<evidence type="ECO:0000313" key="12">
    <source>
        <dbReference type="Proteomes" id="UP000199073"/>
    </source>
</evidence>
<gene>
    <name evidence="11" type="ORF">SAMN05660330_03798</name>
</gene>
<feature type="domain" description="Thiolase N-terminal" evidence="9">
    <location>
        <begin position="6"/>
        <end position="263"/>
    </location>
</feature>